<organism evidence="3 4">
    <name type="scientific">Ciona savignyi</name>
    <name type="common">Pacific transparent sea squirt</name>
    <dbReference type="NCBI Taxonomy" id="51511"/>
    <lineage>
        <taxon>Eukaryota</taxon>
        <taxon>Metazoa</taxon>
        <taxon>Chordata</taxon>
        <taxon>Tunicata</taxon>
        <taxon>Ascidiacea</taxon>
        <taxon>Phlebobranchia</taxon>
        <taxon>Cionidae</taxon>
        <taxon>Ciona</taxon>
    </lineage>
</organism>
<feature type="region of interest" description="Disordered" evidence="2">
    <location>
        <begin position="242"/>
        <end position="266"/>
    </location>
</feature>
<dbReference type="AlphaFoldDB" id="H2ZQ40"/>
<feature type="compositionally biased region" description="Polar residues" evidence="2">
    <location>
        <begin position="151"/>
        <end position="166"/>
    </location>
</feature>
<evidence type="ECO:0000256" key="1">
    <source>
        <dbReference type="SAM" id="Coils"/>
    </source>
</evidence>
<dbReference type="GO" id="GO:0005737">
    <property type="term" value="C:cytoplasm"/>
    <property type="evidence" value="ECO:0007669"/>
    <property type="project" value="TreeGrafter"/>
</dbReference>
<keyword evidence="4" id="KW-1185">Reference proteome</keyword>
<dbReference type="STRING" id="51511.ENSCSAVP00000019706"/>
<feature type="compositionally biased region" description="Low complexity" evidence="2">
    <location>
        <begin position="250"/>
        <end position="266"/>
    </location>
</feature>
<name>H2ZQ40_CIOSA</name>
<evidence type="ECO:0000256" key="2">
    <source>
        <dbReference type="SAM" id="MobiDB-lite"/>
    </source>
</evidence>
<feature type="coiled-coil region" evidence="1">
    <location>
        <begin position="6"/>
        <end position="124"/>
    </location>
</feature>
<dbReference type="HOGENOM" id="CLU_1047785_0_0_1"/>
<dbReference type="PANTHER" id="PTHR14559:SF11">
    <property type="entry name" value="SECRETED PROTEIN"/>
    <property type="match status" value="1"/>
</dbReference>
<evidence type="ECO:0000313" key="4">
    <source>
        <dbReference type="Proteomes" id="UP000007875"/>
    </source>
</evidence>
<protein>
    <submittedName>
        <fullName evidence="3">Uncharacterized protein</fullName>
    </submittedName>
</protein>
<evidence type="ECO:0000313" key="3">
    <source>
        <dbReference type="Ensembl" id="ENSCSAVP00000019706.1"/>
    </source>
</evidence>
<accession>H2ZQ40</accession>
<reference evidence="3" key="3">
    <citation type="submission" date="2025-09" db="UniProtKB">
        <authorList>
            <consortium name="Ensembl"/>
        </authorList>
    </citation>
    <scope>IDENTIFICATION</scope>
</reference>
<reference evidence="3" key="2">
    <citation type="submission" date="2025-08" db="UniProtKB">
        <authorList>
            <consortium name="Ensembl"/>
        </authorList>
    </citation>
    <scope>IDENTIFICATION</scope>
</reference>
<dbReference type="GeneTree" id="ENSGT00940000157763"/>
<dbReference type="InParanoid" id="H2ZQ40"/>
<keyword evidence="1" id="KW-0175">Coiled coil</keyword>
<proteinExistence type="predicted"/>
<dbReference type="GO" id="GO:0050700">
    <property type="term" value="F:CARD domain binding"/>
    <property type="evidence" value="ECO:0007669"/>
    <property type="project" value="TreeGrafter"/>
</dbReference>
<dbReference type="Ensembl" id="ENSCSAVT00000019919.1">
    <property type="protein sequence ID" value="ENSCSAVP00000019706.1"/>
    <property type="gene ID" value="ENSCSAVG00000011556.1"/>
</dbReference>
<feature type="region of interest" description="Disordered" evidence="2">
    <location>
        <begin position="149"/>
        <end position="176"/>
    </location>
</feature>
<dbReference type="PANTHER" id="PTHR14559">
    <property type="entry name" value="CASPASE RECRUITMENT DOMAIN FAMILY"/>
    <property type="match status" value="1"/>
</dbReference>
<dbReference type="Proteomes" id="UP000007875">
    <property type="component" value="Unassembled WGS sequence"/>
</dbReference>
<reference evidence="4" key="1">
    <citation type="submission" date="2003-08" db="EMBL/GenBank/DDBJ databases">
        <authorList>
            <person name="Birren B."/>
            <person name="Nusbaum C."/>
            <person name="Abebe A."/>
            <person name="Abouelleil A."/>
            <person name="Adekoya E."/>
            <person name="Ait-zahra M."/>
            <person name="Allen N."/>
            <person name="Allen T."/>
            <person name="An P."/>
            <person name="Anderson M."/>
            <person name="Anderson S."/>
            <person name="Arachchi H."/>
            <person name="Armbruster J."/>
            <person name="Bachantsang P."/>
            <person name="Baldwin J."/>
            <person name="Barry A."/>
            <person name="Bayul T."/>
            <person name="Blitshsteyn B."/>
            <person name="Bloom T."/>
            <person name="Blye J."/>
            <person name="Boguslavskiy L."/>
            <person name="Borowsky M."/>
            <person name="Boukhgalter B."/>
            <person name="Brunache A."/>
            <person name="Butler J."/>
            <person name="Calixte N."/>
            <person name="Calvo S."/>
            <person name="Camarata J."/>
            <person name="Campo K."/>
            <person name="Chang J."/>
            <person name="Cheshatsang Y."/>
            <person name="Citroen M."/>
            <person name="Collymore A."/>
            <person name="Considine T."/>
            <person name="Cook A."/>
            <person name="Cooke P."/>
            <person name="Corum B."/>
            <person name="Cuomo C."/>
            <person name="David R."/>
            <person name="Dawoe T."/>
            <person name="Degray S."/>
            <person name="Dodge S."/>
            <person name="Dooley K."/>
            <person name="Dorje P."/>
            <person name="Dorjee K."/>
            <person name="Dorris L."/>
            <person name="Duffey N."/>
            <person name="Dupes A."/>
            <person name="Elkins T."/>
            <person name="Engels R."/>
            <person name="Erickson J."/>
            <person name="Farina A."/>
            <person name="Faro S."/>
            <person name="Ferreira P."/>
            <person name="Fischer H."/>
            <person name="Fitzgerald M."/>
            <person name="Foley K."/>
            <person name="Gage D."/>
            <person name="Galagan J."/>
            <person name="Gearin G."/>
            <person name="Gnerre S."/>
            <person name="Gnirke A."/>
            <person name="Goyette A."/>
            <person name="Graham J."/>
            <person name="Grandbois E."/>
            <person name="Gyaltsen K."/>
            <person name="Hafez N."/>
            <person name="Hagopian D."/>
            <person name="Hagos B."/>
            <person name="Hall J."/>
            <person name="Hatcher B."/>
            <person name="Heller A."/>
            <person name="Higgins H."/>
            <person name="Honan T."/>
            <person name="Horn A."/>
            <person name="Houde N."/>
            <person name="Hughes L."/>
            <person name="Hulme W."/>
            <person name="Husby E."/>
            <person name="Iliev I."/>
            <person name="Jaffe D."/>
            <person name="Jones C."/>
            <person name="Kamal M."/>
            <person name="Kamat A."/>
            <person name="Kamvysselis M."/>
            <person name="Karlsson E."/>
            <person name="Kells C."/>
            <person name="Kieu A."/>
            <person name="Kisner P."/>
            <person name="Kodira C."/>
            <person name="Kulbokas E."/>
            <person name="Labutti K."/>
            <person name="Lama D."/>
            <person name="Landers T."/>
            <person name="Leger J."/>
            <person name="Levine S."/>
            <person name="Lewis D."/>
            <person name="Lewis T."/>
            <person name="Lindblad-toh K."/>
            <person name="Liu X."/>
            <person name="Lokyitsang T."/>
            <person name="Lokyitsang Y."/>
            <person name="Lucien O."/>
            <person name="Lui A."/>
            <person name="Ma L.J."/>
            <person name="Mabbitt R."/>
            <person name="Macdonald J."/>
            <person name="Maclean C."/>
            <person name="Major J."/>
            <person name="Manning J."/>
            <person name="Marabella R."/>
            <person name="Maru K."/>
            <person name="Matthews C."/>
            <person name="Mauceli E."/>
            <person name="Mccarthy M."/>
            <person name="Mcdonough S."/>
            <person name="Mcghee T."/>
            <person name="Meldrim J."/>
            <person name="Meneus L."/>
            <person name="Mesirov J."/>
            <person name="Mihalev A."/>
            <person name="Mihova T."/>
            <person name="Mikkelsen T."/>
            <person name="Mlenga V."/>
            <person name="Moru K."/>
            <person name="Mozes J."/>
            <person name="Mulrain L."/>
            <person name="Munson G."/>
            <person name="Naylor J."/>
            <person name="Newes C."/>
            <person name="Nguyen C."/>
            <person name="Nguyen N."/>
            <person name="Nguyen T."/>
            <person name="Nicol R."/>
            <person name="Nielsen C."/>
            <person name="Nizzari M."/>
            <person name="Norbu C."/>
            <person name="Norbu N."/>
            <person name="O'donnell P."/>
            <person name="Okoawo O."/>
            <person name="O'leary S."/>
            <person name="Omotosho B."/>
            <person name="O'neill K."/>
            <person name="Osman S."/>
            <person name="Parker S."/>
            <person name="Perrin D."/>
            <person name="Phunkhang P."/>
            <person name="Piqani B."/>
            <person name="Purcell S."/>
            <person name="Rachupka T."/>
            <person name="Ramasamy U."/>
            <person name="Rameau R."/>
            <person name="Ray V."/>
            <person name="Raymond C."/>
            <person name="Retta R."/>
            <person name="Richardson S."/>
            <person name="Rise C."/>
            <person name="Rodriguez J."/>
            <person name="Rogers J."/>
            <person name="Rogov P."/>
            <person name="Rutman M."/>
            <person name="Schupbach R."/>
            <person name="Seaman C."/>
            <person name="Settipalli S."/>
            <person name="Sharpe T."/>
            <person name="Sheridan J."/>
            <person name="Sherpa N."/>
            <person name="Shi J."/>
            <person name="Smirnov S."/>
            <person name="Smith C."/>
            <person name="Sougnez C."/>
            <person name="Spencer B."/>
            <person name="Stalker J."/>
            <person name="Stange-thomann N."/>
            <person name="Stavropoulos S."/>
            <person name="Stetson K."/>
            <person name="Stone C."/>
            <person name="Stone S."/>
            <person name="Stubbs M."/>
            <person name="Talamas J."/>
            <person name="Tchuinga P."/>
            <person name="Tenzing P."/>
            <person name="Tesfaye S."/>
            <person name="Theodore J."/>
            <person name="Thoulutsang Y."/>
            <person name="Topham K."/>
            <person name="Towey S."/>
            <person name="Tsamla T."/>
            <person name="Tsomo N."/>
            <person name="Vallee D."/>
            <person name="Vassiliev H."/>
            <person name="Venkataraman V."/>
            <person name="Vinson J."/>
            <person name="Vo A."/>
            <person name="Wade C."/>
            <person name="Wang S."/>
            <person name="Wangchuk T."/>
            <person name="Wangdi T."/>
            <person name="Whittaker C."/>
            <person name="Wilkinson J."/>
            <person name="Wu Y."/>
            <person name="Wyman D."/>
            <person name="Yadav S."/>
            <person name="Yang S."/>
            <person name="Yang X."/>
            <person name="Yeager S."/>
            <person name="Yee E."/>
            <person name="Young G."/>
            <person name="Zainoun J."/>
            <person name="Zembeck L."/>
            <person name="Zimmer A."/>
            <person name="Zody M."/>
            <person name="Lander E."/>
        </authorList>
    </citation>
    <scope>NUCLEOTIDE SEQUENCE [LARGE SCALE GENOMIC DNA]</scope>
</reference>
<dbReference type="eggNOG" id="KOG0708">
    <property type="taxonomic scope" value="Eukaryota"/>
</dbReference>
<sequence length="266" mass="30531">MLQHDKQEAIEMYAEALESLAKLREDCAAAEAMKDKLLDEKEQLELTCAVVQSDCDMFKTRRDAVWQQLKEVEKERERLIRERNDAQVIANECMEDKTKYRAQIRSLEEKYDNMNQVLLQRDRELCQLKSNSNRPTCAVPWKGNEKYISPPTGSLSTSTASSNDQVDNLPVGSDVSSESEHFRDRLYVTKYYKKYLTKLYSNIKLGNFGKDCRKVFPDIELAANYGPGDGEFKRLSEPIMRRKGARHGRSCTTRSETESVTSTSNG</sequence>